<dbReference type="Proteomes" id="UP000242930">
    <property type="component" value="Unassembled WGS sequence"/>
</dbReference>
<comment type="similarity">
    <text evidence="1">Belongs to the universal stress protein A family.</text>
</comment>
<dbReference type="AlphaFoldDB" id="A0A1H7C9F8"/>
<dbReference type="OrthoDB" id="5795499at2"/>
<accession>A0A1H7C9F8</accession>
<evidence type="ECO:0000313" key="4">
    <source>
        <dbReference type="Proteomes" id="UP000242930"/>
    </source>
</evidence>
<organism evidence="3 4">
    <name type="scientific">Pseudomonas linyingensis</name>
    <dbReference type="NCBI Taxonomy" id="915471"/>
    <lineage>
        <taxon>Bacteria</taxon>
        <taxon>Pseudomonadati</taxon>
        <taxon>Pseudomonadota</taxon>
        <taxon>Gammaproteobacteria</taxon>
        <taxon>Pseudomonadales</taxon>
        <taxon>Pseudomonadaceae</taxon>
        <taxon>Pseudomonas</taxon>
    </lineage>
</organism>
<evidence type="ECO:0000313" key="3">
    <source>
        <dbReference type="EMBL" id="SEJ86503.1"/>
    </source>
</evidence>
<dbReference type="PANTHER" id="PTHR46268">
    <property type="entry name" value="STRESS RESPONSE PROTEIN NHAX"/>
    <property type="match status" value="1"/>
</dbReference>
<dbReference type="PRINTS" id="PR01438">
    <property type="entry name" value="UNVRSLSTRESS"/>
</dbReference>
<dbReference type="Gene3D" id="3.40.50.620">
    <property type="entry name" value="HUPs"/>
    <property type="match status" value="1"/>
</dbReference>
<feature type="domain" description="UspA" evidence="2">
    <location>
        <begin position="2"/>
        <end position="142"/>
    </location>
</feature>
<gene>
    <name evidence="3" type="ORF">SAMN05216201_12316</name>
</gene>
<proteinExistence type="inferred from homology"/>
<name>A0A1H7C9F8_9PSED</name>
<dbReference type="SUPFAM" id="SSF52402">
    <property type="entry name" value="Adenine nucleotide alpha hydrolases-like"/>
    <property type="match status" value="1"/>
</dbReference>
<sequence>MHTVLVPFDGSASAKRAIQYLIDFSKDFTQLKVHVLNVQTEPVIYGEYVTPDLLDQLHAGALQHAAEVNAEAAAMLGAANIAHETHVATGIVAAEIGRAVTDYGCSAVVMGTRGMGSLKNLVLGSVATQVVHEVAVPVTLVK</sequence>
<evidence type="ECO:0000256" key="1">
    <source>
        <dbReference type="ARBA" id="ARBA00008791"/>
    </source>
</evidence>
<dbReference type="STRING" id="915471.SAMN05216201_12316"/>
<reference evidence="4" key="1">
    <citation type="submission" date="2016-10" db="EMBL/GenBank/DDBJ databases">
        <authorList>
            <person name="Varghese N."/>
            <person name="Submissions S."/>
        </authorList>
    </citation>
    <scope>NUCLEOTIDE SEQUENCE [LARGE SCALE GENOMIC DNA]</scope>
    <source>
        <strain evidence="4">LMG 25967</strain>
    </source>
</reference>
<dbReference type="InterPro" id="IPR014729">
    <property type="entry name" value="Rossmann-like_a/b/a_fold"/>
</dbReference>
<dbReference type="InterPro" id="IPR006015">
    <property type="entry name" value="Universal_stress_UspA"/>
</dbReference>
<dbReference type="Pfam" id="PF00582">
    <property type="entry name" value="Usp"/>
    <property type="match status" value="1"/>
</dbReference>
<evidence type="ECO:0000259" key="2">
    <source>
        <dbReference type="Pfam" id="PF00582"/>
    </source>
</evidence>
<dbReference type="EMBL" id="FNZE01000023">
    <property type="protein sequence ID" value="SEJ86503.1"/>
    <property type="molecule type" value="Genomic_DNA"/>
</dbReference>
<dbReference type="RefSeq" id="WP_090313390.1">
    <property type="nucleotide sequence ID" value="NZ_FNZE01000023.1"/>
</dbReference>
<protein>
    <submittedName>
        <fullName evidence="3">Nucleotide-binding universal stress protein, UspA family</fullName>
    </submittedName>
</protein>
<keyword evidence="4" id="KW-1185">Reference proteome</keyword>
<dbReference type="PANTHER" id="PTHR46268:SF6">
    <property type="entry name" value="UNIVERSAL STRESS PROTEIN UP12"/>
    <property type="match status" value="1"/>
</dbReference>
<dbReference type="InterPro" id="IPR006016">
    <property type="entry name" value="UspA"/>
</dbReference>
<dbReference type="CDD" id="cd00293">
    <property type="entry name" value="USP-like"/>
    <property type="match status" value="1"/>
</dbReference>